<dbReference type="PIRSF" id="PIRSF002741">
    <property type="entry name" value="MppA"/>
    <property type="match status" value="1"/>
</dbReference>
<dbReference type="EMBL" id="JBEDNP010000012">
    <property type="protein sequence ID" value="MEQ3541037.1"/>
    <property type="molecule type" value="Genomic_DNA"/>
</dbReference>
<dbReference type="Gene3D" id="3.40.190.10">
    <property type="entry name" value="Periplasmic binding protein-like II"/>
    <property type="match status" value="1"/>
</dbReference>
<evidence type="ECO:0000313" key="3">
    <source>
        <dbReference type="EMBL" id="MEQ3541037.1"/>
    </source>
</evidence>
<keyword evidence="4" id="KW-1185">Reference proteome</keyword>
<reference evidence="3 4" key="1">
    <citation type="submission" date="2024-03" db="EMBL/GenBank/DDBJ databases">
        <title>Draft genome sequence of Pseudonocardia tropica JCM 19149.</title>
        <authorList>
            <person name="Butdee W."/>
            <person name="Duangmal K."/>
        </authorList>
    </citation>
    <scope>NUCLEOTIDE SEQUENCE [LARGE SCALE GENOMIC DNA]</scope>
    <source>
        <strain evidence="3 4">JCM 19149</strain>
    </source>
</reference>
<dbReference type="PROSITE" id="PS51318">
    <property type="entry name" value="TAT"/>
    <property type="match status" value="1"/>
</dbReference>
<protein>
    <submittedName>
        <fullName evidence="3">ABC transporter substrate-binding protein</fullName>
    </submittedName>
</protein>
<feature type="domain" description="Solute-binding protein family 5" evidence="2">
    <location>
        <begin position="92"/>
        <end position="447"/>
    </location>
</feature>
<keyword evidence="1" id="KW-0732">Signal</keyword>
<organism evidence="3 4">
    <name type="scientific">Pseudonocardia tropica</name>
    <dbReference type="NCBI Taxonomy" id="681289"/>
    <lineage>
        <taxon>Bacteria</taxon>
        <taxon>Bacillati</taxon>
        <taxon>Actinomycetota</taxon>
        <taxon>Actinomycetes</taxon>
        <taxon>Pseudonocardiales</taxon>
        <taxon>Pseudonocardiaceae</taxon>
        <taxon>Pseudonocardia</taxon>
    </lineage>
</organism>
<comment type="caution">
    <text evidence="3">The sequence shown here is derived from an EMBL/GenBank/DDBJ whole genome shotgun (WGS) entry which is preliminary data.</text>
</comment>
<evidence type="ECO:0000259" key="2">
    <source>
        <dbReference type="Pfam" id="PF00496"/>
    </source>
</evidence>
<dbReference type="SUPFAM" id="SSF53850">
    <property type="entry name" value="Periplasmic binding protein-like II"/>
    <property type="match status" value="1"/>
</dbReference>
<dbReference type="InterPro" id="IPR030678">
    <property type="entry name" value="Peptide/Ni-bd"/>
</dbReference>
<evidence type="ECO:0000313" key="4">
    <source>
        <dbReference type="Proteomes" id="UP001464923"/>
    </source>
</evidence>
<gene>
    <name evidence="3" type="ORF">WHI96_19690</name>
</gene>
<dbReference type="InterPro" id="IPR039424">
    <property type="entry name" value="SBP_5"/>
</dbReference>
<dbReference type="RefSeq" id="WP_345644659.1">
    <property type="nucleotide sequence ID" value="NZ_BAABLY010000027.1"/>
</dbReference>
<dbReference type="PROSITE" id="PS51257">
    <property type="entry name" value="PROKAR_LIPOPROTEIN"/>
    <property type="match status" value="1"/>
</dbReference>
<feature type="signal peptide" evidence="1">
    <location>
        <begin position="1"/>
        <end position="36"/>
    </location>
</feature>
<dbReference type="CDD" id="cd08492">
    <property type="entry name" value="PBP2_NikA_DppA_OppA_like_15"/>
    <property type="match status" value="1"/>
</dbReference>
<dbReference type="Proteomes" id="UP001464923">
    <property type="component" value="Unassembled WGS sequence"/>
</dbReference>
<evidence type="ECO:0000256" key="1">
    <source>
        <dbReference type="SAM" id="SignalP"/>
    </source>
</evidence>
<dbReference type="InterPro" id="IPR006311">
    <property type="entry name" value="TAT_signal"/>
</dbReference>
<dbReference type="Pfam" id="PF00496">
    <property type="entry name" value="SBP_bac_5"/>
    <property type="match status" value="1"/>
</dbReference>
<accession>A0ABV1K103</accession>
<sequence length="537" mass="57269">MTPDRRRPLRRRLLRQAAATAVLGLLVAGCSSEATGGSGDAGGPPRPGGTLTIALPSDPTCLDPQQTGQLASTEISRSLVDTLTDQDPRTGKIVPWLAESYTAGPDTKSFSFVLREGVTFSDGTPVDSAAVKATFDTLVGLPSTGAPAYLKGYTGTTVTDARHFTVGFGSPNAQFLQATSIPGFGILSPATANTPLADRCRGQYVGSGPFVLDHYTPDQEVVLRKRPDYRWPSQLSPNTGAAYVDEAKFLFVPEAGARSGALSSGQVQVAEQVQPTDQDQFRQPGFRLLDIPTPGVVPPLSLNHVGPLADEKVRKALLIGIDRQELVSTVFGSTGRPATSVLAASTPYYTDQSRYLAYDPAQAGALLDAAGWVPGPDGIRVKDGRRLSLNWLIPAPTPPANEPVQQQLRTIGVEVRLNPVAPPKYVEQQQKGQFDLTAVAVTRADPDILRNLFSTGGANLWHLPPSELDGYLTRQAGANTEQARQEAVTKAVQWVLEHADTVPLYETTLVHAVSDDVHDLRADGSTRLALQSAWVSG</sequence>
<dbReference type="InterPro" id="IPR000914">
    <property type="entry name" value="SBP_5_dom"/>
</dbReference>
<dbReference type="PANTHER" id="PTHR30290:SF65">
    <property type="entry name" value="MONOACYL PHOSPHATIDYLINOSITOL TETRAMANNOSIDE-BINDING PROTEIN LPQW-RELATED"/>
    <property type="match status" value="1"/>
</dbReference>
<dbReference type="PANTHER" id="PTHR30290">
    <property type="entry name" value="PERIPLASMIC BINDING COMPONENT OF ABC TRANSPORTER"/>
    <property type="match status" value="1"/>
</dbReference>
<name>A0ABV1K103_9PSEU</name>
<feature type="chain" id="PRO_5045453547" evidence="1">
    <location>
        <begin position="37"/>
        <end position="537"/>
    </location>
</feature>
<proteinExistence type="predicted"/>
<dbReference type="Gene3D" id="3.10.105.10">
    <property type="entry name" value="Dipeptide-binding Protein, Domain 3"/>
    <property type="match status" value="1"/>
</dbReference>